<dbReference type="eggNOG" id="COG3012">
    <property type="taxonomic scope" value="Bacteria"/>
</dbReference>
<sequence length="109" mass="12258">MCTRPEGRPWPDTAEALMRSRFEAFRDGDALWLLASWHPSTRPSSLDLSDNPTWRGLQIVETVAGGLGDKTGIVEFRATYLLPGGGVGIQHERSRFTRVDGRWHYVDAM</sequence>
<dbReference type="KEGG" id="mph:MLP_45360"/>
<dbReference type="RefSeq" id="WP_013865384.1">
    <property type="nucleotide sequence ID" value="NC_015635.1"/>
</dbReference>
<evidence type="ECO:0000313" key="2">
    <source>
        <dbReference type="EMBL" id="BAK37550.1"/>
    </source>
</evidence>
<dbReference type="Proteomes" id="UP000007947">
    <property type="component" value="Chromosome"/>
</dbReference>
<name>F5XTV1_MICPN</name>
<dbReference type="HOGENOM" id="CLU_099590_2_2_11"/>
<evidence type="ECO:0000313" key="3">
    <source>
        <dbReference type="Proteomes" id="UP000007947"/>
    </source>
</evidence>
<proteinExistence type="predicted"/>
<dbReference type="InterPro" id="IPR032710">
    <property type="entry name" value="NTF2-like_dom_sf"/>
</dbReference>
<dbReference type="InterPro" id="IPR048469">
    <property type="entry name" value="YchJ-like_M"/>
</dbReference>
<feature type="domain" description="YchJ-like middle NTF2-like" evidence="1">
    <location>
        <begin position="13"/>
        <end position="108"/>
    </location>
</feature>
<gene>
    <name evidence="2" type="ordered locus">MLP_45360</name>
</gene>
<reference evidence="2 3" key="1">
    <citation type="submission" date="2011-05" db="EMBL/GenBank/DDBJ databases">
        <title>Whole genome sequence of Microlunatus phosphovorus NM-1.</title>
        <authorList>
            <person name="Hosoyama A."/>
            <person name="Sasaki K."/>
            <person name="Harada T."/>
            <person name="Igarashi R."/>
            <person name="Kawakoshi A."/>
            <person name="Sasagawa M."/>
            <person name="Fukada J."/>
            <person name="Nakamura S."/>
            <person name="Katano Y."/>
            <person name="Hanada S."/>
            <person name="Kamagata Y."/>
            <person name="Nakamura N."/>
            <person name="Yamazaki S."/>
            <person name="Fujita N."/>
        </authorList>
    </citation>
    <scope>NUCLEOTIDE SEQUENCE [LARGE SCALE GENOMIC DNA]</scope>
    <source>
        <strain evidence="3">ATCC 700054 / DSM 10555 / JCM 9379 / NBRC 101784 / NCIMB 13414 / VKM Ac-1990 / NM-1</strain>
    </source>
</reference>
<organism evidence="2 3">
    <name type="scientific">Microlunatus phosphovorus (strain ATCC 700054 / DSM 10555 / JCM 9379 / NBRC 101784 / NCIMB 13414 / VKM Ac-1990 / NM-1)</name>
    <dbReference type="NCBI Taxonomy" id="1032480"/>
    <lineage>
        <taxon>Bacteria</taxon>
        <taxon>Bacillati</taxon>
        <taxon>Actinomycetota</taxon>
        <taxon>Actinomycetes</taxon>
        <taxon>Propionibacteriales</taxon>
        <taxon>Propionibacteriaceae</taxon>
        <taxon>Microlunatus</taxon>
    </lineage>
</organism>
<evidence type="ECO:0000259" key="1">
    <source>
        <dbReference type="Pfam" id="PF17775"/>
    </source>
</evidence>
<accession>F5XTV1</accession>
<dbReference type="STRING" id="1032480.MLP_45360"/>
<dbReference type="AlphaFoldDB" id="F5XTV1"/>
<dbReference type="Gene3D" id="3.10.450.50">
    <property type="match status" value="1"/>
</dbReference>
<dbReference type="EMBL" id="AP012204">
    <property type="protein sequence ID" value="BAK37550.1"/>
    <property type="molecule type" value="Genomic_DNA"/>
</dbReference>
<keyword evidence="3" id="KW-1185">Reference proteome</keyword>
<dbReference type="SUPFAM" id="SSF54427">
    <property type="entry name" value="NTF2-like"/>
    <property type="match status" value="1"/>
</dbReference>
<dbReference type="Pfam" id="PF17775">
    <property type="entry name" value="YchJ_M-like"/>
    <property type="match status" value="1"/>
</dbReference>
<protein>
    <recommendedName>
        <fullName evidence="1">YchJ-like middle NTF2-like domain-containing protein</fullName>
    </recommendedName>
</protein>